<proteinExistence type="predicted"/>
<evidence type="ECO:0000313" key="4">
    <source>
        <dbReference type="RefSeq" id="XP_035826608.1"/>
    </source>
</evidence>
<feature type="non-terminal residue" evidence="4">
    <location>
        <position position="227"/>
    </location>
</feature>
<dbReference type="RefSeq" id="XP_035826608.1">
    <property type="nucleotide sequence ID" value="XM_035970715.1"/>
</dbReference>
<accession>A0ABM1VW16</accession>
<dbReference type="InterPro" id="IPR003598">
    <property type="entry name" value="Ig_sub2"/>
</dbReference>
<dbReference type="InterPro" id="IPR013098">
    <property type="entry name" value="Ig_I-set"/>
</dbReference>
<dbReference type="Pfam" id="PF07679">
    <property type="entry name" value="I-set"/>
    <property type="match status" value="1"/>
</dbReference>
<organism evidence="3 4">
    <name type="scientific">Aplysia californica</name>
    <name type="common">California sea hare</name>
    <dbReference type="NCBI Taxonomy" id="6500"/>
    <lineage>
        <taxon>Eukaryota</taxon>
        <taxon>Metazoa</taxon>
        <taxon>Spiralia</taxon>
        <taxon>Lophotrochozoa</taxon>
        <taxon>Mollusca</taxon>
        <taxon>Gastropoda</taxon>
        <taxon>Heterobranchia</taxon>
        <taxon>Euthyneura</taxon>
        <taxon>Tectipleura</taxon>
        <taxon>Aplysiida</taxon>
        <taxon>Aplysioidea</taxon>
        <taxon>Aplysiidae</taxon>
        <taxon>Aplysia</taxon>
    </lineage>
</organism>
<evidence type="ECO:0000313" key="3">
    <source>
        <dbReference type="Proteomes" id="UP000694888"/>
    </source>
</evidence>
<feature type="signal peptide" evidence="1">
    <location>
        <begin position="1"/>
        <end position="27"/>
    </location>
</feature>
<dbReference type="PANTHER" id="PTHR23279:SF36">
    <property type="entry name" value="DEFECTIVE PROBOSCIS EXTENSION RESPONSE 9, ISOFORM A"/>
    <property type="match status" value="1"/>
</dbReference>
<dbReference type="InterPro" id="IPR036179">
    <property type="entry name" value="Ig-like_dom_sf"/>
</dbReference>
<dbReference type="Proteomes" id="UP000694888">
    <property type="component" value="Unplaced"/>
</dbReference>
<feature type="chain" id="PRO_5047434701" evidence="1">
    <location>
        <begin position="28"/>
        <end position="227"/>
    </location>
</feature>
<sequence length="227" mass="25532">MPERIQLNLTLQGIAFILLHLLSLVMAVAYVDYDSSDDDQPSFLPRPSNVSFNRGETAVLVCGIENLGTKTVSWRRASDPNPLTIGEDVYVGDERYSAHGVEEAKEWRLLIRDLKTEDAGVYECQVSSRTKLINHILLRVNVKLEPVIPRHNPAISVSGTKYVEKGDPIHLVCNSTGTVDPPENLDWFKDGIKLSPDGERQLKIDKFHVRTTRTLVSVLDIMHSRMD</sequence>
<reference evidence="4" key="1">
    <citation type="submission" date="2025-08" db="UniProtKB">
        <authorList>
            <consortium name="RefSeq"/>
        </authorList>
    </citation>
    <scope>IDENTIFICATION</scope>
</reference>
<protein>
    <submittedName>
        <fullName evidence="4">Zwei Ig domain protein zig-8-like</fullName>
    </submittedName>
</protein>
<evidence type="ECO:0000259" key="2">
    <source>
        <dbReference type="PROSITE" id="PS50835"/>
    </source>
</evidence>
<dbReference type="GeneID" id="106012279"/>
<name>A0ABM1VW16_APLCA</name>
<evidence type="ECO:0000256" key="1">
    <source>
        <dbReference type="SAM" id="SignalP"/>
    </source>
</evidence>
<keyword evidence="3" id="KW-1185">Reference proteome</keyword>
<feature type="domain" description="Ig-like" evidence="2">
    <location>
        <begin position="41"/>
        <end position="134"/>
    </location>
</feature>
<dbReference type="SMART" id="SM00408">
    <property type="entry name" value="IGc2"/>
    <property type="match status" value="1"/>
</dbReference>
<dbReference type="InterPro" id="IPR007110">
    <property type="entry name" value="Ig-like_dom"/>
</dbReference>
<dbReference type="InterPro" id="IPR037448">
    <property type="entry name" value="Zig-8"/>
</dbReference>
<keyword evidence="1" id="KW-0732">Signal</keyword>
<dbReference type="Gene3D" id="2.60.40.10">
    <property type="entry name" value="Immunoglobulins"/>
    <property type="match status" value="2"/>
</dbReference>
<gene>
    <name evidence="4" type="primary">LOC106012279</name>
</gene>
<dbReference type="SUPFAM" id="SSF48726">
    <property type="entry name" value="Immunoglobulin"/>
    <property type="match status" value="2"/>
</dbReference>
<feature type="domain" description="Ig-like" evidence="2">
    <location>
        <begin position="153"/>
        <end position="191"/>
    </location>
</feature>
<dbReference type="SMART" id="SM00409">
    <property type="entry name" value="IG"/>
    <property type="match status" value="1"/>
</dbReference>
<dbReference type="InterPro" id="IPR013783">
    <property type="entry name" value="Ig-like_fold"/>
</dbReference>
<dbReference type="PROSITE" id="PS50835">
    <property type="entry name" value="IG_LIKE"/>
    <property type="match status" value="2"/>
</dbReference>
<dbReference type="PANTHER" id="PTHR23279">
    <property type="entry name" value="DEFECTIVE PROBOSCIS EXTENSION RESPONSE DPR -RELATED"/>
    <property type="match status" value="1"/>
</dbReference>
<dbReference type="InterPro" id="IPR003599">
    <property type="entry name" value="Ig_sub"/>
</dbReference>